<name>E9GPE0_DAPPU</name>
<gene>
    <name evidence="1" type="ORF">DAPPUDRAFT_245969</name>
</gene>
<dbReference type="Proteomes" id="UP000000305">
    <property type="component" value="Unassembled WGS sequence"/>
</dbReference>
<sequence length="213" mass="24313">MISNKHDRILCTLSTLKKTTLTSKAFPSLKCLRGGILMYAQSRRGNSRVLQPVHRNPVLDGQEHYGLSHGNIYVAPLQDEELTIPVSTKPDNYKVVCIKCNMEIRSFELKLHEQSCQKSEQTEADFLEMEEGRNGRNGGWGKFQCFFQELNHYPLLSHPLYVKYVGEEVVVGGVKRDFLTLMLDQIESRFHERLFAYGLFCGICVLQVDLASP</sequence>
<evidence type="ECO:0000313" key="1">
    <source>
        <dbReference type="EMBL" id="EFX78696.1"/>
    </source>
</evidence>
<evidence type="ECO:0000313" key="2">
    <source>
        <dbReference type="Proteomes" id="UP000000305"/>
    </source>
</evidence>
<dbReference type="InParanoid" id="E9GPE0"/>
<accession>E9GPE0</accession>
<proteinExistence type="predicted"/>
<dbReference type="HOGENOM" id="CLU_1295553_0_0_1"/>
<organism evidence="1 2">
    <name type="scientific">Daphnia pulex</name>
    <name type="common">Water flea</name>
    <dbReference type="NCBI Taxonomy" id="6669"/>
    <lineage>
        <taxon>Eukaryota</taxon>
        <taxon>Metazoa</taxon>
        <taxon>Ecdysozoa</taxon>
        <taxon>Arthropoda</taxon>
        <taxon>Crustacea</taxon>
        <taxon>Branchiopoda</taxon>
        <taxon>Diplostraca</taxon>
        <taxon>Cladocera</taxon>
        <taxon>Anomopoda</taxon>
        <taxon>Daphniidae</taxon>
        <taxon>Daphnia</taxon>
    </lineage>
</organism>
<dbReference type="EMBL" id="GL732556">
    <property type="protein sequence ID" value="EFX78696.1"/>
    <property type="molecule type" value="Genomic_DNA"/>
</dbReference>
<keyword evidence="2" id="KW-1185">Reference proteome</keyword>
<reference evidence="1 2" key="1">
    <citation type="journal article" date="2011" name="Science">
        <title>The ecoresponsive genome of Daphnia pulex.</title>
        <authorList>
            <person name="Colbourne J.K."/>
            <person name="Pfrender M.E."/>
            <person name="Gilbert D."/>
            <person name="Thomas W.K."/>
            <person name="Tucker A."/>
            <person name="Oakley T.H."/>
            <person name="Tokishita S."/>
            <person name="Aerts A."/>
            <person name="Arnold G.J."/>
            <person name="Basu M.K."/>
            <person name="Bauer D.J."/>
            <person name="Caceres C.E."/>
            <person name="Carmel L."/>
            <person name="Casola C."/>
            <person name="Choi J.H."/>
            <person name="Detter J.C."/>
            <person name="Dong Q."/>
            <person name="Dusheyko S."/>
            <person name="Eads B.D."/>
            <person name="Frohlich T."/>
            <person name="Geiler-Samerotte K.A."/>
            <person name="Gerlach D."/>
            <person name="Hatcher P."/>
            <person name="Jogdeo S."/>
            <person name="Krijgsveld J."/>
            <person name="Kriventseva E.V."/>
            <person name="Kultz D."/>
            <person name="Laforsch C."/>
            <person name="Lindquist E."/>
            <person name="Lopez J."/>
            <person name="Manak J.R."/>
            <person name="Muller J."/>
            <person name="Pangilinan J."/>
            <person name="Patwardhan R.P."/>
            <person name="Pitluck S."/>
            <person name="Pritham E.J."/>
            <person name="Rechtsteiner A."/>
            <person name="Rho M."/>
            <person name="Rogozin I.B."/>
            <person name="Sakarya O."/>
            <person name="Salamov A."/>
            <person name="Schaack S."/>
            <person name="Shapiro H."/>
            <person name="Shiga Y."/>
            <person name="Skalitzky C."/>
            <person name="Smith Z."/>
            <person name="Souvorov A."/>
            <person name="Sung W."/>
            <person name="Tang Z."/>
            <person name="Tsuchiya D."/>
            <person name="Tu H."/>
            <person name="Vos H."/>
            <person name="Wang M."/>
            <person name="Wolf Y.I."/>
            <person name="Yamagata H."/>
            <person name="Yamada T."/>
            <person name="Ye Y."/>
            <person name="Shaw J.R."/>
            <person name="Andrews J."/>
            <person name="Crease T.J."/>
            <person name="Tang H."/>
            <person name="Lucas S.M."/>
            <person name="Robertson H.M."/>
            <person name="Bork P."/>
            <person name="Koonin E.V."/>
            <person name="Zdobnov E.M."/>
            <person name="Grigoriev I.V."/>
            <person name="Lynch M."/>
            <person name="Boore J.L."/>
        </authorList>
    </citation>
    <scope>NUCLEOTIDE SEQUENCE [LARGE SCALE GENOMIC DNA]</scope>
</reference>
<dbReference type="KEGG" id="dpx:DAPPUDRAFT_245969"/>
<protein>
    <submittedName>
        <fullName evidence="1">Uncharacterized protein</fullName>
    </submittedName>
</protein>
<dbReference type="AlphaFoldDB" id="E9GPE0"/>